<evidence type="ECO:0000313" key="3">
    <source>
        <dbReference type="Proteomes" id="UP000294114"/>
    </source>
</evidence>
<sequence>MGRRPRRLDAAVSGLVTGILVHAVAGMVFAALVLLEFEGCNIHDGRAGALSVAVIVDVLLTGPLLWIVLRRNRQIGSPSCPVGS</sequence>
<keyword evidence="1" id="KW-0812">Transmembrane</keyword>
<dbReference type="AlphaFoldDB" id="A0A4Q8BIZ4"/>
<comment type="caution">
    <text evidence="2">The sequence shown here is derived from an EMBL/GenBank/DDBJ whole genome shotgun (WGS) entry which is preliminary data.</text>
</comment>
<keyword evidence="1" id="KW-1133">Transmembrane helix</keyword>
<keyword evidence="3" id="KW-1185">Reference proteome</keyword>
<protein>
    <submittedName>
        <fullName evidence="2">Uncharacterized protein</fullName>
    </submittedName>
</protein>
<accession>A0A4Q8BIZ4</accession>
<evidence type="ECO:0000313" key="2">
    <source>
        <dbReference type="EMBL" id="RZU78062.1"/>
    </source>
</evidence>
<dbReference type="EMBL" id="SHLD01000001">
    <property type="protein sequence ID" value="RZU78062.1"/>
    <property type="molecule type" value="Genomic_DNA"/>
</dbReference>
<keyword evidence="1" id="KW-0472">Membrane</keyword>
<gene>
    <name evidence="2" type="ORF">EV384_6812</name>
</gene>
<proteinExistence type="predicted"/>
<feature type="transmembrane region" description="Helical" evidence="1">
    <location>
        <begin position="47"/>
        <end position="69"/>
    </location>
</feature>
<feature type="transmembrane region" description="Helical" evidence="1">
    <location>
        <begin position="12"/>
        <end position="35"/>
    </location>
</feature>
<name>A0A4Q8BIZ4_9ACTN</name>
<reference evidence="2 3" key="1">
    <citation type="submission" date="2019-02" db="EMBL/GenBank/DDBJ databases">
        <title>Sequencing the genomes of 1000 actinobacteria strains.</title>
        <authorList>
            <person name="Klenk H.-P."/>
        </authorList>
    </citation>
    <scope>NUCLEOTIDE SEQUENCE [LARGE SCALE GENOMIC DNA]</scope>
    <source>
        <strain evidence="2 3">DSM 45612</strain>
    </source>
</reference>
<organism evidence="2 3">
    <name type="scientific">Micromonospora kangleipakensis</name>
    <dbReference type="NCBI Taxonomy" id="1077942"/>
    <lineage>
        <taxon>Bacteria</taxon>
        <taxon>Bacillati</taxon>
        <taxon>Actinomycetota</taxon>
        <taxon>Actinomycetes</taxon>
        <taxon>Micromonosporales</taxon>
        <taxon>Micromonosporaceae</taxon>
        <taxon>Micromonospora</taxon>
    </lineage>
</organism>
<evidence type="ECO:0000256" key="1">
    <source>
        <dbReference type="SAM" id="Phobius"/>
    </source>
</evidence>
<dbReference type="Proteomes" id="UP000294114">
    <property type="component" value="Unassembled WGS sequence"/>
</dbReference>